<evidence type="ECO:0000256" key="2">
    <source>
        <dbReference type="SAM" id="Phobius"/>
    </source>
</evidence>
<feature type="transmembrane region" description="Helical" evidence="2">
    <location>
        <begin position="6"/>
        <end position="27"/>
    </location>
</feature>
<dbReference type="GO" id="GO:0016787">
    <property type="term" value="F:hydrolase activity"/>
    <property type="evidence" value="ECO:0007669"/>
    <property type="project" value="InterPro"/>
</dbReference>
<accession>A0AAN9CT56</accession>
<dbReference type="InterPro" id="IPR000246">
    <property type="entry name" value="Peptidase_T2"/>
</dbReference>
<dbReference type="InterPro" id="IPR029055">
    <property type="entry name" value="Ntn_hydrolases_N"/>
</dbReference>
<dbReference type="Pfam" id="PF01112">
    <property type="entry name" value="Asparaginase_2"/>
    <property type="match status" value="1"/>
</dbReference>
<keyword evidence="4" id="KW-1185">Reference proteome</keyword>
<dbReference type="Proteomes" id="UP001364617">
    <property type="component" value="Unassembled WGS sequence"/>
</dbReference>
<dbReference type="EMBL" id="JAYKXH010000013">
    <property type="protein sequence ID" value="KAK7148623.1"/>
    <property type="molecule type" value="Genomic_DNA"/>
</dbReference>
<keyword evidence="2" id="KW-0812">Transmembrane</keyword>
<protein>
    <submittedName>
        <fullName evidence="3">Uncharacterized protein</fullName>
    </submittedName>
</protein>
<gene>
    <name evidence="3" type="ORF">R3I93_012839</name>
</gene>
<evidence type="ECO:0000313" key="4">
    <source>
        <dbReference type="Proteomes" id="UP001364617"/>
    </source>
</evidence>
<keyword evidence="2" id="KW-0472">Membrane</keyword>
<dbReference type="SUPFAM" id="SSF56235">
    <property type="entry name" value="N-terminal nucleophile aminohydrolases (Ntn hydrolases)"/>
    <property type="match status" value="1"/>
</dbReference>
<evidence type="ECO:0000256" key="1">
    <source>
        <dbReference type="ARBA" id="ARBA00010872"/>
    </source>
</evidence>
<proteinExistence type="inferred from homology"/>
<evidence type="ECO:0000313" key="3">
    <source>
        <dbReference type="EMBL" id="KAK7148623.1"/>
    </source>
</evidence>
<keyword evidence="2" id="KW-1133">Transmembrane helix</keyword>
<comment type="caution">
    <text evidence="3">The sequence shown here is derived from an EMBL/GenBank/DDBJ whole genome shotgun (WGS) entry which is preliminary data.</text>
</comment>
<dbReference type="AlphaFoldDB" id="A0AAN9CT56"/>
<dbReference type="Gene3D" id="3.60.20.30">
    <property type="entry name" value="(Glycosyl)asparaginase"/>
    <property type="match status" value="1"/>
</dbReference>
<organism evidence="3 4">
    <name type="scientific">Phoxinus phoxinus</name>
    <name type="common">Eurasian minnow</name>
    <dbReference type="NCBI Taxonomy" id="58324"/>
    <lineage>
        <taxon>Eukaryota</taxon>
        <taxon>Metazoa</taxon>
        <taxon>Chordata</taxon>
        <taxon>Craniata</taxon>
        <taxon>Vertebrata</taxon>
        <taxon>Euteleostomi</taxon>
        <taxon>Actinopterygii</taxon>
        <taxon>Neopterygii</taxon>
        <taxon>Teleostei</taxon>
        <taxon>Ostariophysi</taxon>
        <taxon>Cypriniformes</taxon>
        <taxon>Leuciscidae</taxon>
        <taxon>Phoxininae</taxon>
        <taxon>Phoxinus</taxon>
    </lineage>
</organism>
<name>A0AAN9CT56_9TELE</name>
<sequence length="131" mass="14476">MYLDCYVITVPVGVIVRCSSTFVLSVYTFKIYIFSLSTATGDGDKIMCYCPSFHVVQLMKQGSSPNEACHAVLADIQRRIGDDKCFEIGLISLNMKGEVGAASSVEFPYTFWNQGLDSVEELINQPKSLNV</sequence>
<comment type="similarity">
    <text evidence="1">Belongs to the Ntn-hydrolase family.</text>
</comment>
<reference evidence="3 4" key="1">
    <citation type="submission" date="2024-02" db="EMBL/GenBank/DDBJ databases">
        <title>Chromosome-level genome assembly of the Eurasian Minnow (Phoxinus phoxinus).</title>
        <authorList>
            <person name="Oriowo T.O."/>
            <person name="Martin S."/>
            <person name="Stange M."/>
            <person name="Chrysostomakis Y."/>
            <person name="Brown T."/>
            <person name="Winkler S."/>
            <person name="Kukowka S."/>
            <person name="Myers E.W."/>
            <person name="Bohne A."/>
        </authorList>
    </citation>
    <scope>NUCLEOTIDE SEQUENCE [LARGE SCALE GENOMIC DNA]</scope>
    <source>
        <strain evidence="3">ZFMK-TIS-60720</strain>
        <tissue evidence="3">Whole Organism</tissue>
    </source>
</reference>